<accession>A0A9D4QJI3</accession>
<reference evidence="1" key="2">
    <citation type="submission" date="2020-11" db="EMBL/GenBank/DDBJ databases">
        <authorList>
            <person name="McCartney M.A."/>
            <person name="Auch B."/>
            <person name="Kono T."/>
            <person name="Mallez S."/>
            <person name="Becker A."/>
            <person name="Gohl D.M."/>
            <person name="Silverstein K.A.T."/>
            <person name="Koren S."/>
            <person name="Bechman K.B."/>
            <person name="Herman A."/>
            <person name="Abrahante J.E."/>
            <person name="Garbe J."/>
        </authorList>
    </citation>
    <scope>NUCLEOTIDE SEQUENCE</scope>
    <source>
        <strain evidence="1">Duluth1</strain>
        <tissue evidence="1">Whole animal</tissue>
    </source>
</reference>
<keyword evidence="2" id="KW-1185">Reference proteome</keyword>
<dbReference type="AlphaFoldDB" id="A0A9D4QJI3"/>
<reference evidence="1" key="1">
    <citation type="journal article" date="2019" name="bioRxiv">
        <title>The Genome of the Zebra Mussel, Dreissena polymorpha: A Resource for Invasive Species Research.</title>
        <authorList>
            <person name="McCartney M.A."/>
            <person name="Auch B."/>
            <person name="Kono T."/>
            <person name="Mallez S."/>
            <person name="Zhang Y."/>
            <person name="Obille A."/>
            <person name="Becker A."/>
            <person name="Abrahante J.E."/>
            <person name="Garbe J."/>
            <person name="Badalamenti J.P."/>
            <person name="Herman A."/>
            <person name="Mangelson H."/>
            <person name="Liachko I."/>
            <person name="Sullivan S."/>
            <person name="Sone E.D."/>
            <person name="Koren S."/>
            <person name="Silverstein K.A.T."/>
            <person name="Beckman K.B."/>
            <person name="Gohl D.M."/>
        </authorList>
    </citation>
    <scope>NUCLEOTIDE SEQUENCE</scope>
    <source>
        <strain evidence="1">Duluth1</strain>
        <tissue evidence="1">Whole animal</tissue>
    </source>
</reference>
<name>A0A9D4QJI3_DREPO</name>
<evidence type="ECO:0000313" key="1">
    <source>
        <dbReference type="EMBL" id="KAH3833863.1"/>
    </source>
</evidence>
<dbReference type="Proteomes" id="UP000828390">
    <property type="component" value="Unassembled WGS sequence"/>
</dbReference>
<sequence>MYCISEVITVDVVLGCARSQPDDMAACSEQLSSCHVIVFVLLPDLVESPVNFIEYFSVYPSQGVFRH</sequence>
<protein>
    <submittedName>
        <fullName evidence="1">Uncharacterized protein</fullName>
    </submittedName>
</protein>
<proteinExistence type="predicted"/>
<evidence type="ECO:0000313" key="2">
    <source>
        <dbReference type="Proteomes" id="UP000828390"/>
    </source>
</evidence>
<comment type="caution">
    <text evidence="1">The sequence shown here is derived from an EMBL/GenBank/DDBJ whole genome shotgun (WGS) entry which is preliminary data.</text>
</comment>
<gene>
    <name evidence="1" type="ORF">DPMN_107179</name>
</gene>
<dbReference type="EMBL" id="JAIWYP010000004">
    <property type="protein sequence ID" value="KAH3833863.1"/>
    <property type="molecule type" value="Genomic_DNA"/>
</dbReference>
<organism evidence="1 2">
    <name type="scientific">Dreissena polymorpha</name>
    <name type="common">Zebra mussel</name>
    <name type="synonym">Mytilus polymorpha</name>
    <dbReference type="NCBI Taxonomy" id="45954"/>
    <lineage>
        <taxon>Eukaryota</taxon>
        <taxon>Metazoa</taxon>
        <taxon>Spiralia</taxon>
        <taxon>Lophotrochozoa</taxon>
        <taxon>Mollusca</taxon>
        <taxon>Bivalvia</taxon>
        <taxon>Autobranchia</taxon>
        <taxon>Heteroconchia</taxon>
        <taxon>Euheterodonta</taxon>
        <taxon>Imparidentia</taxon>
        <taxon>Neoheterodontei</taxon>
        <taxon>Myida</taxon>
        <taxon>Dreissenoidea</taxon>
        <taxon>Dreissenidae</taxon>
        <taxon>Dreissena</taxon>
    </lineage>
</organism>